<protein>
    <submittedName>
        <fullName evidence="2">Uncharacterized protein</fullName>
    </submittedName>
</protein>
<dbReference type="Proteomes" id="UP000235347">
    <property type="component" value="Unassembled WGS sequence"/>
</dbReference>
<name>A0A2N7WA05_9BURK</name>
<gene>
    <name evidence="2" type="ORF">C0Z19_08460</name>
</gene>
<keyword evidence="1" id="KW-0472">Membrane</keyword>
<feature type="transmembrane region" description="Helical" evidence="1">
    <location>
        <begin position="29"/>
        <end position="51"/>
    </location>
</feature>
<proteinExistence type="predicted"/>
<dbReference type="AlphaFoldDB" id="A0A2N7WA05"/>
<dbReference type="EMBL" id="PNYB01000005">
    <property type="protein sequence ID" value="PMS26243.1"/>
    <property type="molecule type" value="Genomic_DNA"/>
</dbReference>
<evidence type="ECO:0000313" key="2">
    <source>
        <dbReference type="EMBL" id="PMS26243.1"/>
    </source>
</evidence>
<sequence length="75" mass="8589">MIKPDFSGQRTFSMCVHINGFPRRFNLDFWQTLLASGVLSMLALLPSEFLFRKTGFSDDAISMQPEVSMRTQANR</sequence>
<evidence type="ECO:0000256" key="1">
    <source>
        <dbReference type="SAM" id="Phobius"/>
    </source>
</evidence>
<keyword evidence="3" id="KW-1185">Reference proteome</keyword>
<accession>A0A2N7WA05</accession>
<keyword evidence="1" id="KW-1133">Transmembrane helix</keyword>
<evidence type="ECO:0000313" key="3">
    <source>
        <dbReference type="Proteomes" id="UP000235347"/>
    </source>
</evidence>
<organism evidence="2 3">
    <name type="scientific">Trinickia soli</name>
    <dbReference type="NCBI Taxonomy" id="380675"/>
    <lineage>
        <taxon>Bacteria</taxon>
        <taxon>Pseudomonadati</taxon>
        <taxon>Pseudomonadota</taxon>
        <taxon>Betaproteobacteria</taxon>
        <taxon>Burkholderiales</taxon>
        <taxon>Burkholderiaceae</taxon>
        <taxon>Trinickia</taxon>
    </lineage>
</organism>
<keyword evidence="1" id="KW-0812">Transmembrane</keyword>
<comment type="caution">
    <text evidence="2">The sequence shown here is derived from an EMBL/GenBank/DDBJ whole genome shotgun (WGS) entry which is preliminary data.</text>
</comment>
<reference evidence="2 3" key="1">
    <citation type="submission" date="2018-01" db="EMBL/GenBank/DDBJ databases">
        <title>Whole genome analyses suggest that Burkholderia sensu lato contains two further novel genera in the rhizoxinica-symbiotica group Mycetohabitans gen. nov., and Trinickia gen. nov.: implications for the evolution of diazotrophy and nodulation in the Burkholderiaceae.</title>
        <authorList>
            <person name="Estrada-de los Santos P."/>
            <person name="Palmer M."/>
            <person name="Chavez-Ramirez B."/>
            <person name="Beukes C."/>
            <person name="Steenkamp E.T."/>
            <person name="Hirsch A.M."/>
            <person name="Manyaka P."/>
            <person name="Maluk M."/>
            <person name="Lafos M."/>
            <person name="Crook M."/>
            <person name="Gross E."/>
            <person name="Simon M.F."/>
            <person name="Bueno dos Reis Junior F."/>
            <person name="Poole P.S."/>
            <person name="Venter S.N."/>
            <person name="James E.K."/>
        </authorList>
    </citation>
    <scope>NUCLEOTIDE SEQUENCE [LARGE SCALE GENOMIC DNA]</scope>
    <source>
        <strain evidence="2 3">GP25-8</strain>
    </source>
</reference>